<keyword evidence="16" id="KW-1133">Transmembrane helix</keyword>
<keyword evidence="6" id="KW-0328">Glycosyltransferase</keyword>
<evidence type="ECO:0000256" key="8">
    <source>
        <dbReference type="ARBA" id="ARBA00022801"/>
    </source>
</evidence>
<evidence type="ECO:0000259" key="17">
    <source>
        <dbReference type="Pfam" id="PF00905"/>
    </source>
</evidence>
<comment type="catalytic activity">
    <reaction evidence="13">
        <text>Preferential cleavage: (Ac)2-L-Lys-D-Ala-|-D-Ala. Also transpeptidation of peptidyl-alanyl moieties that are N-acyl substituents of D-alanine.</text>
        <dbReference type="EC" id="3.4.16.4"/>
    </reaction>
</comment>
<dbReference type="InterPro" id="IPR012338">
    <property type="entry name" value="Beta-lactam/transpept-like"/>
</dbReference>
<dbReference type="GO" id="GO:0030288">
    <property type="term" value="C:outer membrane-bounded periplasmic space"/>
    <property type="evidence" value="ECO:0007669"/>
    <property type="project" value="TreeGrafter"/>
</dbReference>
<dbReference type="Pfam" id="PF00912">
    <property type="entry name" value="Transgly"/>
    <property type="match status" value="1"/>
</dbReference>
<keyword evidence="4" id="KW-0121">Carboxypeptidase</keyword>
<accession>A0A6I4SQ32</accession>
<evidence type="ECO:0000256" key="12">
    <source>
        <dbReference type="ARBA" id="ARBA00023316"/>
    </source>
</evidence>
<reference evidence="19 20" key="1">
    <citation type="submission" date="2019-12" db="EMBL/GenBank/DDBJ databases">
        <title>Genomic-based taxomic classification of the family Erythrobacteraceae.</title>
        <authorList>
            <person name="Xu L."/>
        </authorList>
    </citation>
    <scope>NUCLEOTIDE SEQUENCE [LARGE SCALE GENOMIC DNA]</scope>
    <source>
        <strain evidence="19 20">JCM 17802</strain>
    </source>
</reference>
<keyword evidence="11" id="KW-0511">Multifunctional enzyme</keyword>
<evidence type="ECO:0000256" key="16">
    <source>
        <dbReference type="SAM" id="Phobius"/>
    </source>
</evidence>
<dbReference type="InterPro" id="IPR001264">
    <property type="entry name" value="Glyco_trans_51"/>
</dbReference>
<dbReference type="OrthoDB" id="9766909at2"/>
<evidence type="ECO:0000256" key="7">
    <source>
        <dbReference type="ARBA" id="ARBA00022679"/>
    </source>
</evidence>
<proteinExistence type="inferred from homology"/>
<evidence type="ECO:0000256" key="3">
    <source>
        <dbReference type="ARBA" id="ARBA00007739"/>
    </source>
</evidence>
<dbReference type="GO" id="GO:0008658">
    <property type="term" value="F:penicillin binding"/>
    <property type="evidence" value="ECO:0007669"/>
    <property type="project" value="InterPro"/>
</dbReference>
<keyword evidence="10" id="KW-0573">Peptidoglycan synthesis</keyword>
<evidence type="ECO:0000256" key="1">
    <source>
        <dbReference type="ARBA" id="ARBA00004752"/>
    </source>
</evidence>
<evidence type="ECO:0000256" key="15">
    <source>
        <dbReference type="SAM" id="MobiDB-lite"/>
    </source>
</evidence>
<dbReference type="GO" id="GO:0009002">
    <property type="term" value="F:serine-type D-Ala-D-Ala carboxypeptidase activity"/>
    <property type="evidence" value="ECO:0007669"/>
    <property type="project" value="UniProtKB-EC"/>
</dbReference>
<evidence type="ECO:0000256" key="13">
    <source>
        <dbReference type="ARBA" id="ARBA00034000"/>
    </source>
</evidence>
<keyword evidence="16" id="KW-0812">Transmembrane</keyword>
<evidence type="ECO:0000256" key="5">
    <source>
        <dbReference type="ARBA" id="ARBA00022670"/>
    </source>
</evidence>
<keyword evidence="20" id="KW-1185">Reference proteome</keyword>
<dbReference type="Gene3D" id="1.10.3810.10">
    <property type="entry name" value="Biosynthetic peptidoglycan transglycosylase-like"/>
    <property type="match status" value="1"/>
</dbReference>
<dbReference type="EMBL" id="WTYS01000001">
    <property type="protein sequence ID" value="MXO57458.1"/>
    <property type="molecule type" value="Genomic_DNA"/>
</dbReference>
<evidence type="ECO:0000313" key="19">
    <source>
        <dbReference type="EMBL" id="MXO57458.1"/>
    </source>
</evidence>
<comment type="pathway">
    <text evidence="1">Cell wall biogenesis; peptidoglycan biosynthesis.</text>
</comment>
<dbReference type="AlphaFoldDB" id="A0A6I4SQ32"/>
<sequence>MFGRLFSLWKRGGHTPDDFDPDRRDYFALQEPYGNAWGDPDDDDFDDDAVAYRSGAERPDYSSWDDRLEQADTRISRDEQNHQRGTSSWWQPRHWRGRRKRWWAARVFASTLLLFFLMIGWLAVTAPLSKSLEPIAPPQLTLLAADGTPIARNGAITDLPVDLDTLPDHVTESFLAIEDRRFFSHWGIDPRGLARAVWARATGGPMQGGSTITQQLAKFTFLTSDQTFTRKGQEMLIAFWLEAWLTKDEILERYLSNAYFGDNVYGLRAASLHYFYRQPENLKPEQAAMLAGLVQAPSRFAPTKHYDRAAKRMQLVLNAMVAAGYLNEAEATAMPKPKIDSRAKSELPTGTYFADWALPEIRKQVGTGYSSQTFTTTLDSRLQDIARKVVSRAPLGEAQVALVAMRTNGEVVAMIGGKEYRDSPFNRATQAKRQPGSTFKLFVYLAALEAGMDPDDTIDNSEIVAGSYRPKNSGGSYSETITLEEGFARSSNVAAVRLFNKLGDKAVIEMARSFGITSPMPEGDPSLALGTSTVSLLELTAAYAGVAGNEFPVKPQAFKAEEAGWFDWLWSTQDSLYNSEHEDMEQMLRLAINSGTGRAAMLSGPNFGKTGTSQNNRDALFVGYADDLVVGVWIGNDDNSPLDGVSGGGLPARIWRDFMRQAQGVSDLPKPKASSNPEGPVEPMDVPDLEDIPIGENGSRLRIDEDEGITLSTEVEGVPLEFRLDENGIGVEPGRRTPEPVR</sequence>
<evidence type="ECO:0000259" key="18">
    <source>
        <dbReference type="Pfam" id="PF00912"/>
    </source>
</evidence>
<evidence type="ECO:0000256" key="14">
    <source>
        <dbReference type="ARBA" id="ARBA00049902"/>
    </source>
</evidence>
<dbReference type="GO" id="GO:0006508">
    <property type="term" value="P:proteolysis"/>
    <property type="evidence" value="ECO:0007669"/>
    <property type="project" value="UniProtKB-KW"/>
</dbReference>
<dbReference type="InterPro" id="IPR050396">
    <property type="entry name" value="Glycosyltr_51/Transpeptidase"/>
</dbReference>
<feature type="domain" description="Penicillin-binding protein transpeptidase" evidence="17">
    <location>
        <begin position="401"/>
        <end position="657"/>
    </location>
</feature>
<dbReference type="RefSeq" id="WP_160598537.1">
    <property type="nucleotide sequence ID" value="NZ_WTYS01000001.1"/>
</dbReference>
<dbReference type="PANTHER" id="PTHR32282">
    <property type="entry name" value="BINDING PROTEIN TRANSPEPTIDASE, PUTATIVE-RELATED"/>
    <property type="match status" value="1"/>
</dbReference>
<dbReference type="Proteomes" id="UP000468943">
    <property type="component" value="Unassembled WGS sequence"/>
</dbReference>
<keyword evidence="5" id="KW-0645">Protease</keyword>
<dbReference type="PANTHER" id="PTHR32282:SF33">
    <property type="entry name" value="PEPTIDOGLYCAN GLYCOSYLTRANSFERASE"/>
    <property type="match status" value="1"/>
</dbReference>
<dbReference type="UniPathway" id="UPA00219"/>
<feature type="transmembrane region" description="Helical" evidence="16">
    <location>
        <begin position="103"/>
        <end position="124"/>
    </location>
</feature>
<dbReference type="InterPro" id="IPR001460">
    <property type="entry name" value="PCN-bd_Tpept"/>
</dbReference>
<evidence type="ECO:0000313" key="20">
    <source>
        <dbReference type="Proteomes" id="UP000468943"/>
    </source>
</evidence>
<name>A0A6I4SQ32_9SPHN</name>
<gene>
    <name evidence="19" type="ORF">GRI36_11275</name>
</gene>
<dbReference type="InterPro" id="IPR036950">
    <property type="entry name" value="PBP_transglycosylase"/>
</dbReference>
<comment type="similarity">
    <text evidence="3">In the N-terminal section; belongs to the glycosyltransferase 51 family.</text>
</comment>
<keyword evidence="9" id="KW-0133">Cell shape</keyword>
<evidence type="ECO:0000256" key="10">
    <source>
        <dbReference type="ARBA" id="ARBA00022984"/>
    </source>
</evidence>
<dbReference type="GO" id="GO:0008360">
    <property type="term" value="P:regulation of cell shape"/>
    <property type="evidence" value="ECO:0007669"/>
    <property type="project" value="UniProtKB-KW"/>
</dbReference>
<dbReference type="InterPro" id="IPR023346">
    <property type="entry name" value="Lysozyme-like_dom_sf"/>
</dbReference>
<evidence type="ECO:0000256" key="6">
    <source>
        <dbReference type="ARBA" id="ARBA00022676"/>
    </source>
</evidence>
<dbReference type="GO" id="GO:0009252">
    <property type="term" value="P:peptidoglycan biosynthetic process"/>
    <property type="evidence" value="ECO:0007669"/>
    <property type="project" value="UniProtKB-UniPathway"/>
</dbReference>
<dbReference type="Gene3D" id="3.40.710.10">
    <property type="entry name" value="DD-peptidase/beta-lactamase superfamily"/>
    <property type="match status" value="1"/>
</dbReference>
<evidence type="ECO:0000256" key="2">
    <source>
        <dbReference type="ARBA" id="ARBA00007090"/>
    </source>
</evidence>
<dbReference type="SUPFAM" id="SSF53955">
    <property type="entry name" value="Lysozyme-like"/>
    <property type="match status" value="1"/>
</dbReference>
<dbReference type="Pfam" id="PF00905">
    <property type="entry name" value="Transpeptidase"/>
    <property type="match status" value="1"/>
</dbReference>
<keyword evidence="16" id="KW-0472">Membrane</keyword>
<comment type="similarity">
    <text evidence="2">In the C-terminal section; belongs to the transpeptidase family.</text>
</comment>
<evidence type="ECO:0000256" key="9">
    <source>
        <dbReference type="ARBA" id="ARBA00022960"/>
    </source>
</evidence>
<dbReference type="GO" id="GO:0071555">
    <property type="term" value="P:cell wall organization"/>
    <property type="evidence" value="ECO:0007669"/>
    <property type="project" value="UniProtKB-KW"/>
</dbReference>
<organism evidence="19 20">
    <name type="scientific">Pontixanthobacter gangjinensis</name>
    <dbReference type="NCBI Taxonomy" id="1028742"/>
    <lineage>
        <taxon>Bacteria</taxon>
        <taxon>Pseudomonadati</taxon>
        <taxon>Pseudomonadota</taxon>
        <taxon>Alphaproteobacteria</taxon>
        <taxon>Sphingomonadales</taxon>
        <taxon>Erythrobacteraceae</taxon>
        <taxon>Pontixanthobacter</taxon>
    </lineage>
</organism>
<evidence type="ECO:0000256" key="4">
    <source>
        <dbReference type="ARBA" id="ARBA00022645"/>
    </source>
</evidence>
<keyword evidence="8" id="KW-0378">Hydrolase</keyword>
<dbReference type="SUPFAM" id="SSF56601">
    <property type="entry name" value="beta-lactamase/transpeptidase-like"/>
    <property type="match status" value="1"/>
</dbReference>
<dbReference type="FunFam" id="1.10.3810.10:FF:000001">
    <property type="entry name" value="Penicillin-binding protein 1A"/>
    <property type="match status" value="1"/>
</dbReference>
<keyword evidence="12" id="KW-0961">Cell wall biogenesis/degradation</keyword>
<keyword evidence="7" id="KW-0808">Transferase</keyword>
<evidence type="ECO:0000256" key="11">
    <source>
        <dbReference type="ARBA" id="ARBA00023268"/>
    </source>
</evidence>
<comment type="catalytic activity">
    <reaction evidence="14">
        <text>[GlcNAc-(1-&gt;4)-Mur2Ac(oyl-L-Ala-gamma-D-Glu-L-Lys-D-Ala-D-Ala)](n)-di-trans,octa-cis-undecaprenyl diphosphate + beta-D-GlcNAc-(1-&gt;4)-Mur2Ac(oyl-L-Ala-gamma-D-Glu-L-Lys-D-Ala-D-Ala)-di-trans,octa-cis-undecaprenyl diphosphate = [GlcNAc-(1-&gt;4)-Mur2Ac(oyl-L-Ala-gamma-D-Glu-L-Lys-D-Ala-D-Ala)](n+1)-di-trans,octa-cis-undecaprenyl diphosphate + di-trans,octa-cis-undecaprenyl diphosphate + H(+)</text>
        <dbReference type="Rhea" id="RHEA:23708"/>
        <dbReference type="Rhea" id="RHEA-COMP:9602"/>
        <dbReference type="Rhea" id="RHEA-COMP:9603"/>
        <dbReference type="ChEBI" id="CHEBI:15378"/>
        <dbReference type="ChEBI" id="CHEBI:58405"/>
        <dbReference type="ChEBI" id="CHEBI:60033"/>
        <dbReference type="ChEBI" id="CHEBI:78435"/>
        <dbReference type="EC" id="2.4.99.28"/>
    </reaction>
</comment>
<dbReference type="GO" id="GO:0008955">
    <property type="term" value="F:peptidoglycan glycosyltransferase activity"/>
    <property type="evidence" value="ECO:0007669"/>
    <property type="project" value="UniProtKB-EC"/>
</dbReference>
<feature type="domain" description="Glycosyl transferase family 51" evidence="18">
    <location>
        <begin position="157"/>
        <end position="320"/>
    </location>
</feature>
<comment type="caution">
    <text evidence="19">The sequence shown here is derived from an EMBL/GenBank/DDBJ whole genome shotgun (WGS) entry which is preliminary data.</text>
</comment>
<protein>
    <submittedName>
        <fullName evidence="19">Penicillin-binding protein</fullName>
    </submittedName>
</protein>
<feature type="region of interest" description="Disordered" evidence="15">
    <location>
        <begin position="664"/>
        <end position="708"/>
    </location>
</feature>